<keyword evidence="2" id="KW-1185">Reference proteome</keyword>
<dbReference type="AlphaFoldDB" id="A0A914XAL5"/>
<evidence type="ECO:0000313" key="2">
    <source>
        <dbReference type="Proteomes" id="UP000887566"/>
    </source>
</evidence>
<organism evidence="2 3">
    <name type="scientific">Plectus sambesii</name>
    <dbReference type="NCBI Taxonomy" id="2011161"/>
    <lineage>
        <taxon>Eukaryota</taxon>
        <taxon>Metazoa</taxon>
        <taxon>Ecdysozoa</taxon>
        <taxon>Nematoda</taxon>
        <taxon>Chromadorea</taxon>
        <taxon>Plectida</taxon>
        <taxon>Plectina</taxon>
        <taxon>Plectoidea</taxon>
        <taxon>Plectidae</taxon>
        <taxon>Plectus</taxon>
    </lineage>
</organism>
<sequence>MTKTRRKRDVAVVHDDSEHGKGRFVAVLVTDFDQQMKEDVNTIRRENNDNWDIIHLPSTNSESLLLKQIAVCVIMSGMVLVLVSVVFAVCMMVKIVLVPNTTAPVVPIRRPINQSELSKTLDIVKKTRLLLSSAVAARFRRPKPGGDSIFGQEKHLHF</sequence>
<keyword evidence="1" id="KW-1133">Transmembrane helix</keyword>
<keyword evidence="1" id="KW-0812">Transmembrane</keyword>
<accession>A0A914XAL5</accession>
<proteinExistence type="predicted"/>
<evidence type="ECO:0000256" key="1">
    <source>
        <dbReference type="SAM" id="Phobius"/>
    </source>
</evidence>
<feature type="transmembrane region" description="Helical" evidence="1">
    <location>
        <begin position="69"/>
        <end position="97"/>
    </location>
</feature>
<evidence type="ECO:0000313" key="3">
    <source>
        <dbReference type="WBParaSite" id="PSAMB.scaffold7123size8187.g29642.t1"/>
    </source>
</evidence>
<reference evidence="3" key="1">
    <citation type="submission" date="2022-11" db="UniProtKB">
        <authorList>
            <consortium name="WormBaseParasite"/>
        </authorList>
    </citation>
    <scope>IDENTIFICATION</scope>
</reference>
<name>A0A914XAL5_9BILA</name>
<protein>
    <submittedName>
        <fullName evidence="3">Uncharacterized protein</fullName>
    </submittedName>
</protein>
<dbReference type="WBParaSite" id="PSAMB.scaffold7123size8187.g29642.t1">
    <property type="protein sequence ID" value="PSAMB.scaffold7123size8187.g29642.t1"/>
    <property type="gene ID" value="PSAMB.scaffold7123size8187.g29642"/>
</dbReference>
<keyword evidence="1" id="KW-0472">Membrane</keyword>
<dbReference type="Proteomes" id="UP000887566">
    <property type="component" value="Unplaced"/>
</dbReference>